<dbReference type="EMBL" id="CAFBNC010000063">
    <property type="protein sequence ID" value="CAB4940720.1"/>
    <property type="molecule type" value="Genomic_DNA"/>
</dbReference>
<reference evidence="3" key="1">
    <citation type="submission" date="2020-05" db="EMBL/GenBank/DDBJ databases">
        <authorList>
            <person name="Chiriac C."/>
            <person name="Salcher M."/>
            <person name="Ghai R."/>
            <person name="Kavagutti S V."/>
        </authorList>
    </citation>
    <scope>NUCLEOTIDE SEQUENCE</scope>
</reference>
<feature type="compositionally biased region" description="Polar residues" evidence="1">
    <location>
        <begin position="62"/>
        <end position="80"/>
    </location>
</feature>
<organism evidence="3">
    <name type="scientific">freshwater metagenome</name>
    <dbReference type="NCBI Taxonomy" id="449393"/>
    <lineage>
        <taxon>unclassified sequences</taxon>
        <taxon>metagenomes</taxon>
        <taxon>ecological metagenomes</taxon>
    </lineage>
</organism>
<name>A0A6J7JC18_9ZZZZ</name>
<evidence type="ECO:0000313" key="3">
    <source>
        <dbReference type="EMBL" id="CAB4940720.1"/>
    </source>
</evidence>
<proteinExistence type="predicted"/>
<sequence>MTAQIRGVDRNCDEVPFAGADLAVAARTHVGLRGLIGLHAADLDGQTHRVEFVFGSHGDQPKNAQMTRPTQVMSAAATMT</sequence>
<dbReference type="AlphaFoldDB" id="A0A6J7JC18"/>
<dbReference type="EMBL" id="CAEMXZ010000007">
    <property type="protein sequence ID" value="CAB4322556.1"/>
    <property type="molecule type" value="Genomic_DNA"/>
</dbReference>
<evidence type="ECO:0000313" key="2">
    <source>
        <dbReference type="EMBL" id="CAB4322556.1"/>
    </source>
</evidence>
<protein>
    <submittedName>
        <fullName evidence="3">Unannotated protein</fullName>
    </submittedName>
</protein>
<accession>A0A6J7JC18</accession>
<evidence type="ECO:0000256" key="1">
    <source>
        <dbReference type="SAM" id="MobiDB-lite"/>
    </source>
</evidence>
<feature type="region of interest" description="Disordered" evidence="1">
    <location>
        <begin position="57"/>
        <end position="80"/>
    </location>
</feature>
<gene>
    <name evidence="2" type="ORF">UFOPK1392_00291</name>
    <name evidence="3" type="ORF">UFOPK3733_01275</name>
</gene>